<keyword evidence="6" id="KW-1133">Transmembrane helix</keyword>
<keyword evidence="8 9" id="KW-0472">Membrane</keyword>
<evidence type="ECO:0000256" key="5">
    <source>
        <dbReference type="ARBA" id="ARBA00022737"/>
    </source>
</evidence>
<keyword evidence="5" id="KW-0677">Repeat</keyword>
<evidence type="ECO:0000256" key="10">
    <source>
        <dbReference type="RuleBase" id="RU000488"/>
    </source>
</evidence>
<dbReference type="InterPro" id="IPR018108">
    <property type="entry name" value="MCP_transmembrane"/>
</dbReference>
<dbReference type="SUPFAM" id="SSF103506">
    <property type="entry name" value="Mitochondrial carrier"/>
    <property type="match status" value="1"/>
</dbReference>
<dbReference type="Proteomes" id="UP001230188">
    <property type="component" value="Unassembled WGS sequence"/>
</dbReference>
<sequence length="272" mass="29270">MERRYLVLQKLTEGQTLFVGSVAGAIEAAATQPLTYLKNTVQQRLRVSADPRIVYRGTLASCCADASLIGSQFVLCGSLQKLMVNHQTRTLSFFEEIICALGAGAASGLPCCALELTMIQQQRYGGSTMDTLRSLLAARGGGLFRGLGPSAAREAVFAAGYLGLSPQMDRLLPPTWATALSSLFSGLICAGITHPIDTIKSCMQGDVHRTKYGGFIHTYRTIYADGGPAAFYRGYGARAAMICICFYIFAETKLQLASLAFPRQLICDDPDP</sequence>
<keyword evidence="3 10" id="KW-0813">Transport</keyword>
<proteinExistence type="inferred from homology"/>
<accession>A0AAD7UEP7</accession>
<reference evidence="11" key="1">
    <citation type="submission" date="2023-01" db="EMBL/GenBank/DDBJ databases">
        <title>Metagenome sequencing of chrysophaentin producing Chrysophaeum taylorii.</title>
        <authorList>
            <person name="Davison J."/>
            <person name="Bewley C."/>
        </authorList>
    </citation>
    <scope>NUCLEOTIDE SEQUENCE</scope>
    <source>
        <strain evidence="11">NIES-1699</strain>
    </source>
</reference>
<dbReference type="GO" id="GO:0006843">
    <property type="term" value="P:mitochondrial citrate transmembrane transport"/>
    <property type="evidence" value="ECO:0007669"/>
    <property type="project" value="TreeGrafter"/>
</dbReference>
<dbReference type="Gene3D" id="1.50.40.10">
    <property type="entry name" value="Mitochondrial carrier domain"/>
    <property type="match status" value="1"/>
</dbReference>
<dbReference type="InterPro" id="IPR049563">
    <property type="entry name" value="TXTP-like"/>
</dbReference>
<dbReference type="PANTHER" id="PTHR45788">
    <property type="entry name" value="SUCCINATE/FUMARATE MITOCHONDRIAL TRANSPORTER-RELATED"/>
    <property type="match status" value="1"/>
</dbReference>
<evidence type="ECO:0000256" key="3">
    <source>
        <dbReference type="ARBA" id="ARBA00022448"/>
    </source>
</evidence>
<evidence type="ECO:0008006" key="13">
    <source>
        <dbReference type="Google" id="ProtNLM"/>
    </source>
</evidence>
<comment type="similarity">
    <text evidence="2 10">Belongs to the mitochondrial carrier (TC 2.A.29) family.</text>
</comment>
<evidence type="ECO:0000313" key="12">
    <source>
        <dbReference type="Proteomes" id="UP001230188"/>
    </source>
</evidence>
<evidence type="ECO:0000256" key="9">
    <source>
        <dbReference type="PROSITE-ProRule" id="PRU00282"/>
    </source>
</evidence>
<dbReference type="Pfam" id="PF00153">
    <property type="entry name" value="Mito_carr"/>
    <property type="match status" value="1"/>
</dbReference>
<dbReference type="AlphaFoldDB" id="A0AAD7UEP7"/>
<dbReference type="InterPro" id="IPR023395">
    <property type="entry name" value="MCP_dom_sf"/>
</dbReference>
<comment type="caution">
    <text evidence="11">The sequence shown here is derived from an EMBL/GenBank/DDBJ whole genome shotgun (WGS) entry which is preliminary data.</text>
</comment>
<evidence type="ECO:0000256" key="4">
    <source>
        <dbReference type="ARBA" id="ARBA00022692"/>
    </source>
</evidence>
<feature type="repeat" description="Solcar" evidence="9">
    <location>
        <begin position="173"/>
        <end position="259"/>
    </location>
</feature>
<keyword evidence="7" id="KW-0496">Mitochondrion</keyword>
<evidence type="ECO:0000256" key="7">
    <source>
        <dbReference type="ARBA" id="ARBA00023128"/>
    </source>
</evidence>
<name>A0AAD7UEP7_9STRA</name>
<dbReference type="PROSITE" id="PS50920">
    <property type="entry name" value="SOLCAR"/>
    <property type="match status" value="1"/>
</dbReference>
<evidence type="ECO:0000256" key="1">
    <source>
        <dbReference type="ARBA" id="ARBA00004225"/>
    </source>
</evidence>
<evidence type="ECO:0000313" key="11">
    <source>
        <dbReference type="EMBL" id="KAJ8604052.1"/>
    </source>
</evidence>
<dbReference type="EMBL" id="JAQMWT010000340">
    <property type="protein sequence ID" value="KAJ8604052.1"/>
    <property type="molecule type" value="Genomic_DNA"/>
</dbReference>
<keyword evidence="12" id="KW-1185">Reference proteome</keyword>
<protein>
    <recommendedName>
        <fullName evidence="13">Mitochondrial carrier protein</fullName>
    </recommendedName>
</protein>
<dbReference type="GO" id="GO:0031966">
    <property type="term" value="C:mitochondrial membrane"/>
    <property type="evidence" value="ECO:0007669"/>
    <property type="project" value="UniProtKB-SubCell"/>
</dbReference>
<evidence type="ECO:0000256" key="2">
    <source>
        <dbReference type="ARBA" id="ARBA00006375"/>
    </source>
</evidence>
<dbReference type="PANTHER" id="PTHR45788:SF4">
    <property type="entry name" value="TRICARBOXYLATE TRANSPORT PROTEIN, MITOCHONDRIAL"/>
    <property type="match status" value="1"/>
</dbReference>
<organism evidence="11 12">
    <name type="scientific">Chrysophaeum taylorii</name>
    <dbReference type="NCBI Taxonomy" id="2483200"/>
    <lineage>
        <taxon>Eukaryota</taxon>
        <taxon>Sar</taxon>
        <taxon>Stramenopiles</taxon>
        <taxon>Ochrophyta</taxon>
        <taxon>Pelagophyceae</taxon>
        <taxon>Pelagomonadales</taxon>
        <taxon>Pelagomonadaceae</taxon>
        <taxon>Chrysophaeum</taxon>
    </lineage>
</organism>
<keyword evidence="4 9" id="KW-0812">Transmembrane</keyword>
<gene>
    <name evidence="11" type="ORF">CTAYLR_001733</name>
</gene>
<evidence type="ECO:0000256" key="6">
    <source>
        <dbReference type="ARBA" id="ARBA00022989"/>
    </source>
</evidence>
<evidence type="ECO:0000256" key="8">
    <source>
        <dbReference type="ARBA" id="ARBA00023136"/>
    </source>
</evidence>
<dbReference type="GO" id="GO:0071913">
    <property type="term" value="F:citrate secondary active transmembrane transporter activity"/>
    <property type="evidence" value="ECO:0007669"/>
    <property type="project" value="TreeGrafter"/>
</dbReference>
<comment type="subcellular location">
    <subcellularLocation>
        <location evidence="1">Mitochondrion membrane</location>
        <topology evidence="1">Multi-pass membrane protein</topology>
    </subcellularLocation>
</comment>